<dbReference type="AlphaFoldDB" id="A0A6N3CD05"/>
<dbReference type="GO" id="GO:0016787">
    <property type="term" value="F:hydrolase activity"/>
    <property type="evidence" value="ECO:0007669"/>
    <property type="project" value="UniProtKB-KW"/>
</dbReference>
<keyword evidence="2" id="KW-0732">Signal</keyword>
<protein>
    <submittedName>
        <fullName evidence="4">Metal-dependent hydrolase</fullName>
    </submittedName>
</protein>
<feature type="domain" description="Metallo-beta-lactamase" evidence="3">
    <location>
        <begin position="44"/>
        <end position="248"/>
    </location>
</feature>
<dbReference type="InterPro" id="IPR001279">
    <property type="entry name" value="Metallo-B-lactamas"/>
</dbReference>
<feature type="chain" id="PRO_5026765005" evidence="2">
    <location>
        <begin position="25"/>
        <end position="285"/>
    </location>
</feature>
<dbReference type="SUPFAM" id="SSF56281">
    <property type="entry name" value="Metallo-hydrolase/oxidoreductase"/>
    <property type="match status" value="1"/>
</dbReference>
<dbReference type="InterPro" id="IPR050114">
    <property type="entry name" value="UPF0173_UPF0282_UlaG_hydrolase"/>
</dbReference>
<proteinExistence type="predicted"/>
<name>A0A6N3CD05_9FIRM</name>
<feature type="signal peptide" evidence="2">
    <location>
        <begin position="1"/>
        <end position="24"/>
    </location>
</feature>
<dbReference type="Pfam" id="PF12706">
    <property type="entry name" value="Lactamase_B_2"/>
    <property type="match status" value="1"/>
</dbReference>
<dbReference type="PANTHER" id="PTHR43546">
    <property type="entry name" value="UPF0173 METAL-DEPENDENT HYDROLASE MJ1163-RELATED"/>
    <property type="match status" value="1"/>
</dbReference>
<evidence type="ECO:0000256" key="2">
    <source>
        <dbReference type="SAM" id="SignalP"/>
    </source>
</evidence>
<evidence type="ECO:0000259" key="3">
    <source>
        <dbReference type="Pfam" id="PF12706"/>
    </source>
</evidence>
<dbReference type="RefSeq" id="WP_021842286.1">
    <property type="nucleotide sequence ID" value="NZ_CACRUX010000050.1"/>
</dbReference>
<organism evidence="4">
    <name type="scientific">Veillonella ratti</name>
    <dbReference type="NCBI Taxonomy" id="103892"/>
    <lineage>
        <taxon>Bacteria</taxon>
        <taxon>Bacillati</taxon>
        <taxon>Bacillota</taxon>
        <taxon>Negativicutes</taxon>
        <taxon>Veillonellales</taxon>
        <taxon>Veillonellaceae</taxon>
        <taxon>Veillonella</taxon>
    </lineage>
</organism>
<reference evidence="4" key="1">
    <citation type="submission" date="2019-11" db="EMBL/GenBank/DDBJ databases">
        <authorList>
            <person name="Feng L."/>
        </authorList>
    </citation>
    <scope>NUCLEOTIDE SEQUENCE</scope>
    <source>
        <strain evidence="4">VrattiLFYP33</strain>
    </source>
</reference>
<gene>
    <name evidence="4" type="ORF">VRLFYP33_00129</name>
</gene>
<dbReference type="InterPro" id="IPR036866">
    <property type="entry name" value="RibonucZ/Hydroxyglut_hydro"/>
</dbReference>
<keyword evidence="1 4" id="KW-0378">Hydrolase</keyword>
<sequence>MKSKLFASLLAATVIATTGFTASADSSYEHIRNATGKLTYNDTTFLIDPFFAAKNSFPGFEGTFNSQQRVPLVDLPKSVNEILNDVDAVVVTHTHPDHWDEAAAKSINKDTPIFVQNASDQALIQSQGFKDVRVLSDTATFEGVTLSHRNATHGTDAMYQNKQAADLLGETMGVVFTMPNEKTVYIMGDTVWTPDITKSISKFNPDVLIMNTGYAKLLGFEDSIIMGTEDVGKAATLAPNAKILTVHMDTVNHAVVDRKTMKKYVDGMGLQDQVTIPEDGETVKL</sequence>
<dbReference type="EMBL" id="CACRUX010000050">
    <property type="protein sequence ID" value="VYU12411.1"/>
    <property type="molecule type" value="Genomic_DNA"/>
</dbReference>
<accession>A0A6N3CD05</accession>
<evidence type="ECO:0000256" key="1">
    <source>
        <dbReference type="ARBA" id="ARBA00022801"/>
    </source>
</evidence>
<dbReference type="PANTHER" id="PTHR43546:SF9">
    <property type="entry name" value="L-ASCORBATE-6-PHOSPHATE LACTONASE ULAG-RELATED"/>
    <property type="match status" value="1"/>
</dbReference>
<evidence type="ECO:0000313" key="4">
    <source>
        <dbReference type="EMBL" id="VYU12411.1"/>
    </source>
</evidence>
<dbReference type="Gene3D" id="3.60.15.10">
    <property type="entry name" value="Ribonuclease Z/Hydroxyacylglutathione hydrolase-like"/>
    <property type="match status" value="1"/>
</dbReference>